<evidence type="ECO:0000313" key="5">
    <source>
        <dbReference type="Proteomes" id="UP001168821"/>
    </source>
</evidence>
<name>A0AA38IRX0_9CUCU</name>
<gene>
    <name evidence="4" type="ORF">Zmor_010502</name>
</gene>
<keyword evidence="5" id="KW-1185">Reference proteome</keyword>
<organism evidence="4 5">
    <name type="scientific">Zophobas morio</name>
    <dbReference type="NCBI Taxonomy" id="2755281"/>
    <lineage>
        <taxon>Eukaryota</taxon>
        <taxon>Metazoa</taxon>
        <taxon>Ecdysozoa</taxon>
        <taxon>Arthropoda</taxon>
        <taxon>Hexapoda</taxon>
        <taxon>Insecta</taxon>
        <taxon>Pterygota</taxon>
        <taxon>Neoptera</taxon>
        <taxon>Endopterygota</taxon>
        <taxon>Coleoptera</taxon>
        <taxon>Polyphaga</taxon>
        <taxon>Cucujiformia</taxon>
        <taxon>Tenebrionidae</taxon>
        <taxon>Zophobas</taxon>
    </lineage>
</organism>
<accession>A0AA38IRX0</accession>
<evidence type="ECO:0000256" key="3">
    <source>
        <dbReference type="ARBA" id="ARBA00022677"/>
    </source>
</evidence>
<dbReference type="PANTHER" id="PTHR14024">
    <property type="entry name" value="PERILIPIN"/>
    <property type="match status" value="1"/>
</dbReference>
<dbReference type="Pfam" id="PF03036">
    <property type="entry name" value="Perilipin"/>
    <property type="match status" value="1"/>
</dbReference>
<comment type="similarity">
    <text evidence="2">Belongs to the perilipin family.</text>
</comment>
<dbReference type="GO" id="GO:0005829">
    <property type="term" value="C:cytosol"/>
    <property type="evidence" value="ECO:0007669"/>
    <property type="project" value="TreeGrafter"/>
</dbReference>
<keyword evidence="3" id="KW-0551">Lipid droplet</keyword>
<dbReference type="SUPFAM" id="SSF58113">
    <property type="entry name" value="Apolipoprotein A-I"/>
    <property type="match status" value="1"/>
</dbReference>
<protein>
    <submittedName>
        <fullName evidence="4">Uncharacterized protein</fullName>
    </submittedName>
</protein>
<dbReference type="GO" id="GO:0010890">
    <property type="term" value="P:positive regulation of triglyceride storage"/>
    <property type="evidence" value="ECO:0007669"/>
    <property type="project" value="TreeGrafter"/>
</dbReference>
<dbReference type="Gene3D" id="1.20.120.20">
    <property type="entry name" value="Apolipoprotein"/>
    <property type="match status" value="1"/>
</dbReference>
<reference evidence="4" key="1">
    <citation type="journal article" date="2023" name="G3 (Bethesda)">
        <title>Whole genome assemblies of Zophobas morio and Tenebrio molitor.</title>
        <authorList>
            <person name="Kaur S."/>
            <person name="Stinson S.A."/>
            <person name="diCenzo G.C."/>
        </authorList>
    </citation>
    <scope>NUCLEOTIDE SEQUENCE</scope>
    <source>
        <strain evidence="4">QUZm001</strain>
    </source>
</reference>
<comment type="caution">
    <text evidence="4">The sequence shown here is derived from an EMBL/GenBank/DDBJ whole genome shotgun (WGS) entry which is preliminary data.</text>
</comment>
<dbReference type="Proteomes" id="UP001168821">
    <property type="component" value="Unassembled WGS sequence"/>
</dbReference>
<comment type="subcellular location">
    <subcellularLocation>
        <location evidence="1">Lipid droplet</location>
    </subcellularLocation>
</comment>
<evidence type="ECO:0000256" key="2">
    <source>
        <dbReference type="ARBA" id="ARBA00006311"/>
    </source>
</evidence>
<dbReference type="GO" id="GO:0019915">
    <property type="term" value="P:lipid storage"/>
    <property type="evidence" value="ECO:0007669"/>
    <property type="project" value="TreeGrafter"/>
</dbReference>
<sequence length="232" mass="25072">MADTQVTSPMNPTCMESVNRIVKLPVVESSINAATTVYEKVKEYNSVTQWTCNTAESVVNKAVEVGKPIATPIVQGLEGPIKKVDGVFCTGLDYVENKVPAVKLPPGEMYTTTKDYVNNTVTPAIGAAYAYVEPAVKSAYEKIEPAVETAKTVVEPAVEKAKVIVEPAVEKAKTLVEPAIEKAKSIVEPALESLKEYGQQKLAELNQCAQGHPEGDMECEECQAAARNMEEH</sequence>
<proteinExistence type="inferred from homology"/>
<evidence type="ECO:0000256" key="1">
    <source>
        <dbReference type="ARBA" id="ARBA00004502"/>
    </source>
</evidence>
<dbReference type="PANTHER" id="PTHR14024:SF49">
    <property type="entry name" value="LIPID STORAGE DROPLETS SURFACE-BINDING PROTEIN 1"/>
    <property type="match status" value="1"/>
</dbReference>
<dbReference type="AlphaFoldDB" id="A0AA38IRX0"/>
<dbReference type="InterPro" id="IPR004279">
    <property type="entry name" value="Perilipin"/>
</dbReference>
<dbReference type="EMBL" id="JALNTZ010000003">
    <property type="protein sequence ID" value="KAJ3658781.1"/>
    <property type="molecule type" value="Genomic_DNA"/>
</dbReference>
<evidence type="ECO:0000313" key="4">
    <source>
        <dbReference type="EMBL" id="KAJ3658781.1"/>
    </source>
</evidence>
<dbReference type="GO" id="GO:0005811">
    <property type="term" value="C:lipid droplet"/>
    <property type="evidence" value="ECO:0007669"/>
    <property type="project" value="UniProtKB-SubCell"/>
</dbReference>